<accession>A0ABN7V6R7</accession>
<organism evidence="3 4">
    <name type="scientific">Gigaspora margarita</name>
    <dbReference type="NCBI Taxonomy" id="4874"/>
    <lineage>
        <taxon>Eukaryota</taxon>
        <taxon>Fungi</taxon>
        <taxon>Fungi incertae sedis</taxon>
        <taxon>Mucoromycota</taxon>
        <taxon>Glomeromycotina</taxon>
        <taxon>Glomeromycetes</taxon>
        <taxon>Diversisporales</taxon>
        <taxon>Gigasporaceae</taxon>
        <taxon>Gigaspora</taxon>
    </lineage>
</organism>
<name>A0ABN7V6R7_GIGMA</name>
<evidence type="ECO:0000313" key="3">
    <source>
        <dbReference type="EMBL" id="CAG8734790.1"/>
    </source>
</evidence>
<feature type="domain" description="hAT-like transposase RNase-H fold" evidence="2">
    <location>
        <begin position="230"/>
        <end position="292"/>
    </location>
</feature>
<dbReference type="Proteomes" id="UP000789901">
    <property type="component" value="Unassembled WGS sequence"/>
</dbReference>
<dbReference type="Pfam" id="PF14372">
    <property type="entry name" value="hAT-like_RNase-H"/>
    <property type="match status" value="1"/>
</dbReference>
<dbReference type="Pfam" id="PF05699">
    <property type="entry name" value="Dimer_Tnp_hAT"/>
    <property type="match status" value="1"/>
</dbReference>
<evidence type="ECO:0000259" key="2">
    <source>
        <dbReference type="Pfam" id="PF14372"/>
    </source>
</evidence>
<evidence type="ECO:0000259" key="1">
    <source>
        <dbReference type="Pfam" id="PF05699"/>
    </source>
</evidence>
<dbReference type="PANTHER" id="PTHR23272:SF21">
    <property type="entry name" value="BED ZINC FINGER AND HAT DIMERIZATION DOMAIN-CONTAINING PROTEIN"/>
    <property type="match status" value="1"/>
</dbReference>
<feature type="domain" description="HAT C-terminal dimerisation" evidence="1">
    <location>
        <begin position="380"/>
        <end position="433"/>
    </location>
</feature>
<comment type="caution">
    <text evidence="3">The sequence shown here is derived from an EMBL/GenBank/DDBJ whole genome shotgun (WGS) entry which is preliminary data.</text>
</comment>
<dbReference type="InterPro" id="IPR025525">
    <property type="entry name" value="hAT-like_transposase_RNase-H"/>
</dbReference>
<protein>
    <submittedName>
        <fullName evidence="3">17243_t:CDS:1</fullName>
    </submittedName>
</protein>
<gene>
    <name evidence="3" type="ORF">GMARGA_LOCUS14742</name>
</gene>
<proteinExistence type="predicted"/>
<dbReference type="SUPFAM" id="SSF53098">
    <property type="entry name" value="Ribonuclease H-like"/>
    <property type="match status" value="1"/>
</dbReference>
<dbReference type="PANTHER" id="PTHR23272">
    <property type="entry name" value="BED FINGER-RELATED"/>
    <property type="match status" value="1"/>
</dbReference>
<sequence length="437" mass="48669">MDTNNLFETIPDNSTAESVTTTSDSVNIMPIIPTISKTPSTKLSSPVRPYFTQKAMDNKSVICSICKNSNWNLKKILLDICMLPYPHTGEEIDAKLHSVFAAFNITDKILCATTDRVRNFVNVISSSSSITQDFKELGQSVGEGEATHKIPQDVSTCWNSTYLMLSTYITMPIMISATIRRNKNLDKFKLTPQEEINLQATVQFLKPFYETTNVLSGSMYMILGISILLIDKIVDNISSCILNSESLEFLKTAATQMSKKIQKYANEIYDKTAFIAAILDPQIKLELILADINTETNCTIFNNIFRAEYATLILNNPSATYTFSTSSISLISSISLTSSTSSIFPASPTNLKVLSNLIYTEQIAQKKRKSTNSTNKIDKLTQYLSEAVLPININSLNWWKLNCTRFSCLSQMASDYLAIQSTSVPSKQVFSKADDTV</sequence>
<reference evidence="3 4" key="1">
    <citation type="submission" date="2021-06" db="EMBL/GenBank/DDBJ databases">
        <authorList>
            <person name="Kallberg Y."/>
            <person name="Tangrot J."/>
            <person name="Rosling A."/>
        </authorList>
    </citation>
    <scope>NUCLEOTIDE SEQUENCE [LARGE SCALE GENOMIC DNA]</scope>
    <source>
        <strain evidence="3 4">120-4 pot B 10/14</strain>
    </source>
</reference>
<keyword evidence="4" id="KW-1185">Reference proteome</keyword>
<evidence type="ECO:0000313" key="4">
    <source>
        <dbReference type="Proteomes" id="UP000789901"/>
    </source>
</evidence>
<dbReference type="InterPro" id="IPR008906">
    <property type="entry name" value="HATC_C_dom"/>
</dbReference>
<dbReference type="EMBL" id="CAJVQB010009892">
    <property type="protein sequence ID" value="CAG8734790.1"/>
    <property type="molecule type" value="Genomic_DNA"/>
</dbReference>
<dbReference type="InterPro" id="IPR012337">
    <property type="entry name" value="RNaseH-like_sf"/>
</dbReference>